<proteinExistence type="predicted"/>
<protein>
    <submittedName>
        <fullName evidence="1">Uncharacterized protein</fullName>
    </submittedName>
</protein>
<reference evidence="2" key="1">
    <citation type="journal article" date="2014" name="FEMS Microbiol. Lett.">
        <title>Draft Genomic DNA Sequence of the Facultatively Methylotrophic Bacterium Acidomonas methanolica type strain MB58.</title>
        <authorList>
            <person name="Higashiura N."/>
            <person name="Hadano H."/>
            <person name="Hirakawa H."/>
            <person name="Matsutani M."/>
            <person name="Takabe S."/>
            <person name="Matsushita K."/>
            <person name="Azuma Y."/>
        </authorList>
    </citation>
    <scope>NUCLEOTIDE SEQUENCE [LARGE SCALE GENOMIC DNA]</scope>
    <source>
        <strain evidence="2">MB58</strain>
    </source>
</reference>
<comment type="caution">
    <text evidence="1">The sequence shown here is derived from an EMBL/GenBank/DDBJ whole genome shotgun (WGS) entry which is preliminary data.</text>
</comment>
<reference evidence="1 2" key="2">
    <citation type="journal article" date="2014" name="FEMS Microbiol. Lett.">
        <title>Draft genomic DNA sequence of the facultatively methylotrophic bacterium Acidomonas methanolica type strain MB58.</title>
        <authorList>
            <person name="Higashiura N."/>
            <person name="Hadano H."/>
            <person name="Hirakawa H."/>
            <person name="Matsutani M."/>
            <person name="Takabe S."/>
            <person name="Matsushita K."/>
            <person name="Azuma Y."/>
        </authorList>
    </citation>
    <scope>NUCLEOTIDE SEQUENCE [LARGE SCALE GENOMIC DNA]</scope>
    <source>
        <strain evidence="1 2">MB58</strain>
    </source>
</reference>
<dbReference type="AlphaFoldDB" id="A0A023D7W0"/>
<organism evidence="1 2">
    <name type="scientific">Acidomonas methanolica NBRC 104435</name>
    <dbReference type="NCBI Taxonomy" id="1231351"/>
    <lineage>
        <taxon>Bacteria</taxon>
        <taxon>Pseudomonadati</taxon>
        <taxon>Pseudomonadota</taxon>
        <taxon>Alphaproteobacteria</taxon>
        <taxon>Acetobacterales</taxon>
        <taxon>Acetobacteraceae</taxon>
        <taxon>Acidomonas</taxon>
    </lineage>
</organism>
<evidence type="ECO:0000313" key="2">
    <source>
        <dbReference type="Proteomes" id="UP000019760"/>
    </source>
</evidence>
<evidence type="ECO:0000313" key="1">
    <source>
        <dbReference type="EMBL" id="GAJ29830.1"/>
    </source>
</evidence>
<accession>A0A023D7W0</accession>
<keyword evidence="2" id="KW-1185">Reference proteome</keyword>
<dbReference type="EMBL" id="BAND01000083">
    <property type="protein sequence ID" value="GAJ29830.1"/>
    <property type="molecule type" value="Genomic_DNA"/>
</dbReference>
<name>A0A023D7W0_ACIMT</name>
<dbReference type="RefSeq" id="WP_042060165.1">
    <property type="nucleotide sequence ID" value="NZ_BAND01000083.1"/>
</dbReference>
<sequence>MIAPLHHEGPKLRFDAVTEIELACMRQAERLCRSNAAQYRRYGCDEFADAWEAKGERHRRAHDRRASLAMPLPPSGWVVS</sequence>
<gene>
    <name evidence="1" type="ORF">Amme_083_005</name>
</gene>
<dbReference type="Proteomes" id="UP000019760">
    <property type="component" value="Unassembled WGS sequence"/>
</dbReference>